<protein>
    <recommendedName>
        <fullName evidence="2">Glycosyl transferase CAP10 domain-containing protein</fullName>
    </recommendedName>
</protein>
<feature type="transmembrane region" description="Helical" evidence="1">
    <location>
        <begin position="233"/>
        <end position="252"/>
    </location>
</feature>
<feature type="domain" description="Glycosyl transferase CAP10" evidence="2">
    <location>
        <begin position="555"/>
        <end position="835"/>
    </location>
</feature>
<dbReference type="EMBL" id="BAAFSV010000005">
    <property type="protein sequence ID" value="GAB1319557.1"/>
    <property type="molecule type" value="Genomic_DNA"/>
</dbReference>
<sequence>MWKRLRFQWIDPIAASAGAAVLCTVLTQHLSSRHSEVSSEVLCWVILPALITVTKRSTTSISSISRVLFSSSTTNHGYQPARSRGLWLVAAGIAAACCYRAELGTIRLLPVLTPLLLIAEKRLQPESRGSRVSDPWSLSSLSNSVWGTTLAAVFAVFILSDWNLRETALSTVPVAALLVIYISLIPRSVEGTHFLPLVNIDEAIVPLSLWVTIMLTVALAAQTFTFGLPSNGIIAPTLLLGLVKALSWYFTIQTARDTSWCIATSIATFSMMASIDPFIQTLEVQAVSPVVASCLALAQSILMLPRQAKGRSFLWALILLSAGPYLANIIAIKLAQSSTPPSFGHSLDHPVEALVRDAKENFERQLQRQSQNYTAAEQEYRRRYGLEPPPGFEGWYEFAAAHQSPIIDEFDTIYKTVSPLLKLSGNDVARIMTDAQHTPKIELWSCAFSSSRAETICTHPHRTFDRHIGLLFNKLLRELGGILPDVSFLVNQLDEPRVLIPPPSQEGGSQDGAGRFKVTDLAEQPTWGAITKFCVLGETNGSTVETFGLPFVTDRSTAMDLCQHPEYRAMHGLFINPTSFRLIEGLVPVFAAGAPSTMGDLLFPSPAYIESEFRYDETQDMEWEQKRNNLYWAGSTTGGFAKDDRWRHYQRQRFVQSAQNLGGQQNYYLRETDRGVGRKGSRFLNGRLFDVAFTKIFQCLPKYCRDERAFFRVKPWAHKDRALGSRLVFDLDGNGISGRYYKLLASRSVPLKQTLLREWHDDRLVPWVHYVPVSQSMEELPELVFYLTSTEAGRQRANEIAQQGREWFSMAFRDIDMTIYLYRLLLEMARLQDPKRPAG</sequence>
<feature type="transmembrane region" description="Helical" evidence="1">
    <location>
        <begin position="312"/>
        <end position="332"/>
    </location>
</feature>
<feature type="transmembrane region" description="Helical" evidence="1">
    <location>
        <begin position="168"/>
        <end position="186"/>
    </location>
</feature>
<evidence type="ECO:0000259" key="2">
    <source>
        <dbReference type="SMART" id="SM00672"/>
    </source>
</evidence>
<organism evidence="3 4">
    <name type="scientific">Madurella fahalii</name>
    <dbReference type="NCBI Taxonomy" id="1157608"/>
    <lineage>
        <taxon>Eukaryota</taxon>
        <taxon>Fungi</taxon>
        <taxon>Dikarya</taxon>
        <taxon>Ascomycota</taxon>
        <taxon>Pezizomycotina</taxon>
        <taxon>Sordariomycetes</taxon>
        <taxon>Sordariomycetidae</taxon>
        <taxon>Sordariales</taxon>
        <taxon>Sordariales incertae sedis</taxon>
        <taxon>Madurella</taxon>
    </lineage>
</organism>
<dbReference type="Proteomes" id="UP001628179">
    <property type="component" value="Unassembled WGS sequence"/>
</dbReference>
<dbReference type="InterPro" id="IPR006598">
    <property type="entry name" value="CAP10"/>
</dbReference>
<dbReference type="PANTHER" id="PTHR12203">
    <property type="entry name" value="KDEL LYS-ASP-GLU-LEU CONTAINING - RELATED"/>
    <property type="match status" value="1"/>
</dbReference>
<evidence type="ECO:0000256" key="1">
    <source>
        <dbReference type="SAM" id="Phobius"/>
    </source>
</evidence>
<gene>
    <name evidence="3" type="ORF">MFIFM68171_09767</name>
</gene>
<dbReference type="Pfam" id="PF05686">
    <property type="entry name" value="Glyco_transf_90"/>
    <property type="match status" value="1"/>
</dbReference>
<dbReference type="SMART" id="SM00672">
    <property type="entry name" value="CAP10"/>
    <property type="match status" value="1"/>
</dbReference>
<keyword evidence="4" id="KW-1185">Reference proteome</keyword>
<accession>A0ABQ0GP96</accession>
<dbReference type="InterPro" id="IPR051091">
    <property type="entry name" value="O-Glucosyltr/Glycosyltrsf_90"/>
</dbReference>
<dbReference type="GeneID" id="98180509"/>
<evidence type="ECO:0000313" key="3">
    <source>
        <dbReference type="EMBL" id="GAB1319557.1"/>
    </source>
</evidence>
<proteinExistence type="predicted"/>
<dbReference type="PANTHER" id="PTHR12203:SF61">
    <property type="entry name" value="CAPSULE PROTEIN"/>
    <property type="match status" value="1"/>
</dbReference>
<comment type="caution">
    <text evidence="3">The sequence shown here is derived from an EMBL/GenBank/DDBJ whole genome shotgun (WGS) entry which is preliminary data.</text>
</comment>
<reference evidence="3 4" key="1">
    <citation type="submission" date="2024-09" db="EMBL/GenBank/DDBJ databases">
        <title>Itraconazole resistance in Madurella fahalii resulting from another homologue of gene encoding cytochrome P450 14-alpha sterol demethylase (CYP51).</title>
        <authorList>
            <person name="Yoshioka I."/>
            <person name="Fahal A.H."/>
            <person name="Kaneko S."/>
            <person name="Yaguchi T."/>
        </authorList>
    </citation>
    <scope>NUCLEOTIDE SEQUENCE [LARGE SCALE GENOMIC DNA]</scope>
    <source>
        <strain evidence="3 4">IFM 68171</strain>
    </source>
</reference>
<evidence type="ECO:0000313" key="4">
    <source>
        <dbReference type="Proteomes" id="UP001628179"/>
    </source>
</evidence>
<feature type="transmembrane region" description="Helical" evidence="1">
    <location>
        <begin position="145"/>
        <end position="162"/>
    </location>
</feature>
<keyword evidence="1" id="KW-1133">Transmembrane helix</keyword>
<dbReference type="RefSeq" id="XP_070921287.1">
    <property type="nucleotide sequence ID" value="XM_071065186.1"/>
</dbReference>
<keyword evidence="1" id="KW-0472">Membrane</keyword>
<keyword evidence="1" id="KW-0812">Transmembrane</keyword>
<feature type="transmembrane region" description="Helical" evidence="1">
    <location>
        <begin position="207"/>
        <end position="227"/>
    </location>
</feature>
<name>A0ABQ0GP96_9PEZI</name>